<accession>A0A841TEA1</accession>
<protein>
    <recommendedName>
        <fullName evidence="2">Single-stranded-DNA-specific exonuclease RecJ</fullName>
    </recommendedName>
</protein>
<reference evidence="11 12" key="1">
    <citation type="submission" date="2020-08" db="EMBL/GenBank/DDBJ databases">
        <title>Cohnella phylogeny.</title>
        <authorList>
            <person name="Dunlap C."/>
        </authorList>
    </citation>
    <scope>NUCLEOTIDE SEQUENCE [LARGE SCALE GENOMIC DNA]</scope>
    <source>
        <strain evidence="11 12">DSM 103658</strain>
    </source>
</reference>
<feature type="domain" description="RecJ OB" evidence="10">
    <location>
        <begin position="458"/>
        <end position="563"/>
    </location>
</feature>
<evidence type="ECO:0000313" key="12">
    <source>
        <dbReference type="Proteomes" id="UP000574133"/>
    </source>
</evidence>
<evidence type="ECO:0000256" key="2">
    <source>
        <dbReference type="ARBA" id="ARBA00019841"/>
    </source>
</evidence>
<dbReference type="InterPro" id="IPR004610">
    <property type="entry name" value="RecJ"/>
</dbReference>
<dbReference type="Pfam" id="PF17768">
    <property type="entry name" value="RecJ_OB"/>
    <property type="match status" value="1"/>
</dbReference>
<dbReference type="AlphaFoldDB" id="A0A841TEA1"/>
<evidence type="ECO:0000259" key="8">
    <source>
        <dbReference type="Pfam" id="PF02272"/>
    </source>
</evidence>
<proteinExistence type="inferred from homology"/>
<evidence type="ECO:0000256" key="4">
    <source>
        <dbReference type="ARBA" id="ARBA00022801"/>
    </source>
</evidence>
<gene>
    <name evidence="11" type="primary">recJ</name>
    <name evidence="11" type="ORF">H4Q31_09955</name>
</gene>
<dbReference type="GO" id="GO:0008409">
    <property type="term" value="F:5'-3' exonuclease activity"/>
    <property type="evidence" value="ECO:0007669"/>
    <property type="project" value="InterPro"/>
</dbReference>
<name>A0A841TEA1_9BACL</name>
<dbReference type="PANTHER" id="PTHR30255:SF2">
    <property type="entry name" value="SINGLE-STRANDED-DNA-SPECIFIC EXONUCLEASE RECJ"/>
    <property type="match status" value="1"/>
</dbReference>
<comment type="similarity">
    <text evidence="1">Belongs to the RecJ family.</text>
</comment>
<evidence type="ECO:0000256" key="1">
    <source>
        <dbReference type="ARBA" id="ARBA00005915"/>
    </source>
</evidence>
<dbReference type="Gene3D" id="3.90.1640.30">
    <property type="match status" value="1"/>
</dbReference>
<dbReference type="Proteomes" id="UP000574133">
    <property type="component" value="Unassembled WGS sequence"/>
</dbReference>
<dbReference type="GO" id="GO:0006310">
    <property type="term" value="P:DNA recombination"/>
    <property type="evidence" value="ECO:0007669"/>
    <property type="project" value="InterPro"/>
</dbReference>
<dbReference type="InterPro" id="IPR001667">
    <property type="entry name" value="DDH_dom"/>
</dbReference>
<dbReference type="GO" id="GO:0006281">
    <property type="term" value="P:DNA repair"/>
    <property type="evidence" value="ECO:0007669"/>
    <property type="project" value="InterPro"/>
</dbReference>
<dbReference type="Pfam" id="PF01368">
    <property type="entry name" value="DHH"/>
    <property type="match status" value="1"/>
</dbReference>
<evidence type="ECO:0000256" key="5">
    <source>
        <dbReference type="ARBA" id="ARBA00022839"/>
    </source>
</evidence>
<dbReference type="SUPFAM" id="SSF64182">
    <property type="entry name" value="DHH phosphoesterases"/>
    <property type="match status" value="1"/>
</dbReference>
<dbReference type="PANTHER" id="PTHR30255">
    <property type="entry name" value="SINGLE-STRANDED-DNA-SPECIFIC EXONUCLEASE RECJ"/>
    <property type="match status" value="1"/>
</dbReference>
<sequence>MKRKYRWELREADERETAALASALKVPPLIARLLVSRGRRTPEEALAFLYADETSFHDPYLMKGMAGAAERIRRAIRDGERIRVYGDYDADGVTSTALMIRLLGRLGGDYDTYIPHRSREGYGLNIPAIDKAIEAGVRLIVTVDNGISAVEPIAYARERGLDVVVTDHHEPPAILPEANVLVNPKQEDCGYPFKGLSGAGVAFKLAQAMLGRPDLTLADVAAIGTVADLMPLEDENRALVRLGLEQMAKQPSPGIRALAAVCGAEPDKLSSGRIGFGLAPRLNAGGRLESADPAVRLLVTDSGEEAEELAARLDSLNRERQQLVDDTLLEAEAMWQRKLEANGGRMPEAIVLAGEGWNAGIAGLVASKLVERYYRPAFVLAYDAGSEKCKGSARSIDGFDLHAALTDCAELMEHFGGHQAAAGLTIRLDRLPELEARLCRLAAERIAPADWIPKRKADLIVPVSELTLETADLLKQLEPFGNGNPTPKFALRGVAVGDKRLMGKDNRHLRLVAEERRLRIEAVGFGMAEDAAALEKGAVVDLLGELAVNEWNGSRRVQFMLLDWRHHSIPVYDRRGEKRWLQAIESLAAAEREVRWLVLCGSHAVWSEAQASEKLAACGALAARFGDWEQIPTALRPSAAGEIAAGAAAELAGVQLQPMTLALAELPEQPEAAQAVGRLLASGYPFEAVYLFDASGAGDIPGAGRRSGFPDREQFGRVYSLFRRQGSWIDTPDGFLRQVSGDSGWPLSVVRMMQEVFEELGFLTVDRSNVKVVSAPPRRELEHSARFRKAKEHAELLSLRTMDGQELRRWIERQLPRQI</sequence>
<evidence type="ECO:0000313" key="11">
    <source>
        <dbReference type="EMBL" id="MBB6677648.1"/>
    </source>
</evidence>
<evidence type="ECO:0000256" key="3">
    <source>
        <dbReference type="ARBA" id="ARBA00022722"/>
    </source>
</evidence>
<feature type="domain" description="DDH" evidence="7">
    <location>
        <begin position="81"/>
        <end position="225"/>
    </location>
</feature>
<keyword evidence="12" id="KW-1185">Reference proteome</keyword>
<dbReference type="RefSeq" id="WP_185178919.1">
    <property type="nucleotide sequence ID" value="NZ_CBCSEP010000005.1"/>
</dbReference>
<dbReference type="InterPro" id="IPR041122">
    <property type="entry name" value="RecJ_OB"/>
</dbReference>
<evidence type="ECO:0000259" key="7">
    <source>
        <dbReference type="Pfam" id="PF01368"/>
    </source>
</evidence>
<dbReference type="EMBL" id="JACJVN010000033">
    <property type="protein sequence ID" value="MBB6677648.1"/>
    <property type="molecule type" value="Genomic_DNA"/>
</dbReference>
<keyword evidence="5 11" id="KW-0269">Exonuclease</keyword>
<evidence type="ECO:0000259" key="10">
    <source>
        <dbReference type="Pfam" id="PF17768"/>
    </source>
</evidence>
<dbReference type="InterPro" id="IPR003156">
    <property type="entry name" value="DHHA1_dom"/>
</dbReference>
<dbReference type="InterPro" id="IPR038763">
    <property type="entry name" value="DHH_sf"/>
</dbReference>
<feature type="domain" description="DHHA1" evidence="8">
    <location>
        <begin position="350"/>
        <end position="441"/>
    </location>
</feature>
<dbReference type="InterPro" id="IPR018779">
    <property type="entry name" value="RecJ_C"/>
</dbReference>
<dbReference type="NCBIfam" id="TIGR00644">
    <property type="entry name" value="recJ"/>
    <property type="match status" value="1"/>
</dbReference>
<dbReference type="Pfam" id="PF02272">
    <property type="entry name" value="DHHA1"/>
    <property type="match status" value="1"/>
</dbReference>
<feature type="domain" description="Single-stranded-DNA-specific exonuclease RecJ C-terminal" evidence="9">
    <location>
        <begin position="706"/>
        <end position="811"/>
    </location>
</feature>
<evidence type="ECO:0000259" key="9">
    <source>
        <dbReference type="Pfam" id="PF10141"/>
    </source>
</evidence>
<dbReference type="Gene3D" id="2.40.50.460">
    <property type="match status" value="1"/>
</dbReference>
<evidence type="ECO:0000256" key="6">
    <source>
        <dbReference type="SAM" id="Coils"/>
    </source>
</evidence>
<keyword evidence="3" id="KW-0540">Nuclease</keyword>
<keyword evidence="6" id="KW-0175">Coiled coil</keyword>
<organism evidence="11 12">
    <name type="scientific">Cohnella lubricantis</name>
    <dbReference type="NCBI Taxonomy" id="2163172"/>
    <lineage>
        <taxon>Bacteria</taxon>
        <taxon>Bacillati</taxon>
        <taxon>Bacillota</taxon>
        <taxon>Bacilli</taxon>
        <taxon>Bacillales</taxon>
        <taxon>Paenibacillaceae</taxon>
        <taxon>Cohnella</taxon>
    </lineage>
</organism>
<dbReference type="Pfam" id="PF10141">
    <property type="entry name" value="ssDNA-exonuc_C"/>
    <property type="match status" value="1"/>
</dbReference>
<dbReference type="GO" id="GO:0003676">
    <property type="term" value="F:nucleic acid binding"/>
    <property type="evidence" value="ECO:0007669"/>
    <property type="project" value="InterPro"/>
</dbReference>
<dbReference type="InterPro" id="IPR051673">
    <property type="entry name" value="SSDNA_exonuclease_RecJ"/>
</dbReference>
<feature type="coiled-coil region" evidence="6">
    <location>
        <begin position="299"/>
        <end position="326"/>
    </location>
</feature>
<keyword evidence="4" id="KW-0378">Hydrolase</keyword>
<comment type="caution">
    <text evidence="11">The sequence shown here is derived from an EMBL/GenBank/DDBJ whole genome shotgun (WGS) entry which is preliminary data.</text>
</comment>